<evidence type="ECO:0000256" key="8">
    <source>
        <dbReference type="ARBA" id="ARBA00022842"/>
    </source>
</evidence>
<dbReference type="Gene3D" id="3.10.10.20">
    <property type="match status" value="1"/>
</dbReference>
<keyword evidence="10 14" id="KW-0695">RNA-directed DNA polymerase</keyword>
<dbReference type="InterPro" id="IPR021891">
    <property type="entry name" value="Telomerase_RBD"/>
</dbReference>
<evidence type="ECO:0000256" key="4">
    <source>
        <dbReference type="ARBA" id="ARBA00022454"/>
    </source>
</evidence>
<comment type="similarity">
    <text evidence="1 14">Belongs to the reverse transcriptase family. Telomerase subfamily.</text>
</comment>
<protein>
    <recommendedName>
        <fullName evidence="3 14">Telomerase reverse transcriptase</fullName>
        <ecNumber evidence="2 14">2.7.7.49</ecNumber>
    </recommendedName>
    <alternativeName>
        <fullName evidence="12 14">Telomerase catalytic subunit</fullName>
    </alternativeName>
</protein>
<evidence type="ECO:0000313" key="17">
    <source>
        <dbReference type="Proteomes" id="UP001314205"/>
    </source>
</evidence>
<evidence type="ECO:0000256" key="7">
    <source>
        <dbReference type="ARBA" id="ARBA00022723"/>
    </source>
</evidence>
<sequence length="708" mass="83912">MDIPICFSNYFVNKQSLRSFSNVVKSKYFKNQDNGNAFTKFLLEDNDLVCNTSKNFVFILDELRNNLRNNCKQEFKQYFTQFKYPKNMSTVDKKDVFLGCINALGDIVPKSLYGGKHNYKIFKRIVQEIIYTMNKQHIFYTIMLKSWDLTVSPWQTLPSHLSCEILNKILHWIMKYLLSAIISLNFYVTTCKLDSDDNKLHFFKKEHWQSFHDKMISGMILTKIIHKYDQTIMKNGVSTKNNLQERLKLQILRKQIPKLHLFLKQNNNCRAIVCLYGHLGKTEKYKIKEKLLFLKMLNGTVHEKLEKQYSNLYSTWLQKCKPKLYFIKTDLSNAFGSINKEQLLKILYEQHLKFQKTEKCLYIKKKFAQNFKEVTSELQKPLLIRVGSTIYEWKEGLVQGYKFSPALSELYYTYMDKLYFKEHMNSNESLLKMFVRVVDDYLYITDSIKDAHLFLEALSNYHNVNYNKTFVNFHHKLIKYSNKITFLGHCYDTATLSVSRADNIYRGQMCYKITFSHAIVNLHKFLATRIGLSSIQINCHIFNLHYNNEKTVWQHIFITLCLAANKFCTILAIVCENSEIEKYFIFYKEKVTVKLCNSMIEVLMKNKPHNYNFVYCINHFRYLSYKALYLCAKITPKCNSLVPVLKSELSKSNCIHGKWKEHARIIDRNGQIFQQAVREVCKRPDLKIIMKKFDSLPIGFECYRNHQK</sequence>
<dbReference type="SMART" id="SM00975">
    <property type="entry name" value="Telomerase_RBD"/>
    <property type="match status" value="1"/>
</dbReference>
<evidence type="ECO:0000313" key="16">
    <source>
        <dbReference type="EMBL" id="CAK1594538.1"/>
    </source>
</evidence>
<gene>
    <name evidence="16" type="ORF">PARMNEM_LOCUS14150</name>
</gene>
<dbReference type="GO" id="GO:0007004">
    <property type="term" value="P:telomere maintenance via telomerase"/>
    <property type="evidence" value="ECO:0007669"/>
    <property type="project" value="TreeGrafter"/>
</dbReference>
<dbReference type="Gene3D" id="1.10.132.70">
    <property type="match status" value="1"/>
</dbReference>
<evidence type="ECO:0000256" key="13">
    <source>
        <dbReference type="ARBA" id="ARBA00048173"/>
    </source>
</evidence>
<accession>A0AAV1LGM3</accession>
<dbReference type="PANTHER" id="PTHR12066:SF0">
    <property type="entry name" value="TELOMERASE REVERSE TRANSCRIPTASE"/>
    <property type="match status" value="1"/>
</dbReference>
<keyword evidence="11 14" id="KW-0539">Nucleus</keyword>
<evidence type="ECO:0000259" key="15">
    <source>
        <dbReference type="PROSITE" id="PS50878"/>
    </source>
</evidence>
<dbReference type="GO" id="GO:0046872">
    <property type="term" value="F:metal ion binding"/>
    <property type="evidence" value="ECO:0007669"/>
    <property type="project" value="UniProtKB-KW"/>
</dbReference>
<dbReference type="Gene3D" id="1.10.10.2210">
    <property type="match status" value="1"/>
</dbReference>
<dbReference type="InterPro" id="IPR003545">
    <property type="entry name" value="Telomerase_RT"/>
</dbReference>
<dbReference type="PANTHER" id="PTHR12066">
    <property type="entry name" value="TELOMERASE REVERSE TRANSCRIPTASE"/>
    <property type="match status" value="1"/>
</dbReference>
<dbReference type="GO" id="GO:0003720">
    <property type="term" value="F:telomerase activity"/>
    <property type="evidence" value="ECO:0007669"/>
    <property type="project" value="InterPro"/>
</dbReference>
<evidence type="ECO:0000256" key="2">
    <source>
        <dbReference type="ARBA" id="ARBA00012493"/>
    </source>
</evidence>
<comment type="subcellular location">
    <subcellularLocation>
        <location evidence="14">Nucleus</location>
    </subcellularLocation>
    <subcellularLocation>
        <location evidence="14">Chromosome</location>
        <location evidence="14">Telomere</location>
    </subcellularLocation>
</comment>
<keyword evidence="6 14" id="KW-0548">Nucleotidyltransferase</keyword>
<reference evidence="16 17" key="1">
    <citation type="submission" date="2023-11" db="EMBL/GenBank/DDBJ databases">
        <authorList>
            <person name="Hedman E."/>
            <person name="Englund M."/>
            <person name="Stromberg M."/>
            <person name="Nyberg Akerstrom W."/>
            <person name="Nylinder S."/>
            <person name="Jareborg N."/>
            <person name="Kallberg Y."/>
            <person name="Kronander E."/>
        </authorList>
    </citation>
    <scope>NUCLEOTIDE SEQUENCE [LARGE SCALE GENOMIC DNA]</scope>
</reference>
<dbReference type="Pfam" id="PF12009">
    <property type="entry name" value="Telomerase_RBD"/>
    <property type="match status" value="1"/>
</dbReference>
<evidence type="ECO:0000256" key="6">
    <source>
        <dbReference type="ARBA" id="ARBA00022695"/>
    </source>
</evidence>
<dbReference type="Proteomes" id="UP001314205">
    <property type="component" value="Unassembled WGS sequence"/>
</dbReference>
<evidence type="ECO:0000256" key="5">
    <source>
        <dbReference type="ARBA" id="ARBA00022679"/>
    </source>
</evidence>
<evidence type="ECO:0000256" key="3">
    <source>
        <dbReference type="ARBA" id="ARBA00016182"/>
    </source>
</evidence>
<dbReference type="GO" id="GO:0070034">
    <property type="term" value="F:telomerase RNA binding"/>
    <property type="evidence" value="ECO:0007669"/>
    <property type="project" value="TreeGrafter"/>
</dbReference>
<dbReference type="GO" id="GO:0042162">
    <property type="term" value="F:telomeric DNA binding"/>
    <property type="evidence" value="ECO:0007669"/>
    <property type="project" value="TreeGrafter"/>
</dbReference>
<keyword evidence="4 14" id="KW-0158">Chromosome</keyword>
<evidence type="ECO:0000256" key="11">
    <source>
        <dbReference type="ARBA" id="ARBA00023242"/>
    </source>
</evidence>
<dbReference type="GO" id="GO:0000781">
    <property type="term" value="C:chromosome, telomeric region"/>
    <property type="evidence" value="ECO:0007669"/>
    <property type="project" value="UniProtKB-SubCell"/>
</dbReference>
<feature type="domain" description="Reverse transcriptase" evidence="15">
    <location>
        <begin position="243"/>
        <end position="491"/>
    </location>
</feature>
<keyword evidence="7 14" id="KW-0479">Metal-binding</keyword>
<dbReference type="GO" id="GO:0000333">
    <property type="term" value="C:telomerase catalytic core complex"/>
    <property type="evidence" value="ECO:0007669"/>
    <property type="project" value="TreeGrafter"/>
</dbReference>
<comment type="catalytic activity">
    <reaction evidence="13 14">
        <text>DNA(n) + a 2'-deoxyribonucleoside 5'-triphosphate = DNA(n+1) + diphosphate</text>
        <dbReference type="Rhea" id="RHEA:22508"/>
        <dbReference type="Rhea" id="RHEA-COMP:17339"/>
        <dbReference type="Rhea" id="RHEA-COMP:17340"/>
        <dbReference type="ChEBI" id="CHEBI:33019"/>
        <dbReference type="ChEBI" id="CHEBI:61560"/>
        <dbReference type="ChEBI" id="CHEBI:173112"/>
        <dbReference type="EC" id="2.7.7.49"/>
    </reaction>
</comment>
<dbReference type="Gene3D" id="3.30.70.2630">
    <property type="match status" value="1"/>
</dbReference>
<dbReference type="PROSITE" id="PS50878">
    <property type="entry name" value="RT_POL"/>
    <property type="match status" value="1"/>
</dbReference>
<dbReference type="InterPro" id="IPR043502">
    <property type="entry name" value="DNA/RNA_pol_sf"/>
</dbReference>
<evidence type="ECO:0000256" key="14">
    <source>
        <dbReference type="RuleBase" id="RU365061"/>
    </source>
</evidence>
<dbReference type="InterPro" id="IPR000477">
    <property type="entry name" value="RT_dom"/>
</dbReference>
<dbReference type="CDD" id="cd01648">
    <property type="entry name" value="TERT"/>
    <property type="match status" value="1"/>
</dbReference>
<evidence type="ECO:0000256" key="10">
    <source>
        <dbReference type="ARBA" id="ARBA00022918"/>
    </source>
</evidence>
<comment type="caution">
    <text evidence="16">The sequence shown here is derived from an EMBL/GenBank/DDBJ whole genome shotgun (WGS) entry which is preliminary data.</text>
</comment>
<dbReference type="AlphaFoldDB" id="A0AAV1LGM3"/>
<evidence type="ECO:0000256" key="1">
    <source>
        <dbReference type="ARBA" id="ARBA00008001"/>
    </source>
</evidence>
<keyword evidence="9 14" id="KW-0779">Telomere</keyword>
<organism evidence="16 17">
    <name type="scientific">Parnassius mnemosyne</name>
    <name type="common">clouded apollo</name>
    <dbReference type="NCBI Taxonomy" id="213953"/>
    <lineage>
        <taxon>Eukaryota</taxon>
        <taxon>Metazoa</taxon>
        <taxon>Ecdysozoa</taxon>
        <taxon>Arthropoda</taxon>
        <taxon>Hexapoda</taxon>
        <taxon>Insecta</taxon>
        <taxon>Pterygota</taxon>
        <taxon>Neoptera</taxon>
        <taxon>Endopterygota</taxon>
        <taxon>Lepidoptera</taxon>
        <taxon>Glossata</taxon>
        <taxon>Ditrysia</taxon>
        <taxon>Papilionoidea</taxon>
        <taxon>Papilionidae</taxon>
        <taxon>Parnassiinae</taxon>
        <taxon>Parnassini</taxon>
        <taxon>Parnassius</taxon>
        <taxon>Driopa</taxon>
    </lineage>
</organism>
<keyword evidence="5 14" id="KW-0808">Transferase</keyword>
<dbReference type="SUPFAM" id="SSF56672">
    <property type="entry name" value="DNA/RNA polymerases"/>
    <property type="match status" value="1"/>
</dbReference>
<keyword evidence="17" id="KW-1185">Reference proteome</keyword>
<evidence type="ECO:0000256" key="9">
    <source>
        <dbReference type="ARBA" id="ARBA00022895"/>
    </source>
</evidence>
<evidence type="ECO:0000256" key="12">
    <source>
        <dbReference type="ARBA" id="ARBA00032044"/>
    </source>
</evidence>
<proteinExistence type="inferred from homology"/>
<name>A0AAV1LGM3_9NEOP</name>
<dbReference type="EMBL" id="CAVLGL010000090">
    <property type="protein sequence ID" value="CAK1594538.1"/>
    <property type="molecule type" value="Genomic_DNA"/>
</dbReference>
<dbReference type="EC" id="2.7.7.49" evidence="2 14"/>
<keyword evidence="8 14" id="KW-0460">Magnesium</keyword>
<comment type="function">
    <text evidence="14">Telomerase is a ribonucleoprotein enzyme essential for the replication of chromosome termini in most eukaryotes. It elongates telomeres. It is a reverse transcriptase that adds simple sequence repeats to chromosome ends by copying a template sequence within the RNA component of the enzyme.</text>
</comment>